<organism evidence="2 3">
    <name type="scientific">Phytophthora rubi</name>
    <dbReference type="NCBI Taxonomy" id="129364"/>
    <lineage>
        <taxon>Eukaryota</taxon>
        <taxon>Sar</taxon>
        <taxon>Stramenopiles</taxon>
        <taxon>Oomycota</taxon>
        <taxon>Peronosporomycetes</taxon>
        <taxon>Peronosporales</taxon>
        <taxon>Peronosporaceae</taxon>
        <taxon>Phytophthora</taxon>
    </lineage>
</organism>
<evidence type="ECO:0008006" key="4">
    <source>
        <dbReference type="Google" id="ProtNLM"/>
    </source>
</evidence>
<dbReference type="Proteomes" id="UP000435112">
    <property type="component" value="Unassembled WGS sequence"/>
</dbReference>
<proteinExistence type="predicted"/>
<evidence type="ECO:0000256" key="1">
    <source>
        <dbReference type="SAM" id="SignalP"/>
    </source>
</evidence>
<keyword evidence="1" id="KW-0732">Signal</keyword>
<gene>
    <name evidence="2" type="ORF">PR002_g27504</name>
</gene>
<feature type="chain" id="PRO_5025554195" description="RxLR effector protein" evidence="1">
    <location>
        <begin position="17"/>
        <end position="64"/>
    </location>
</feature>
<comment type="caution">
    <text evidence="2">The sequence shown here is derived from an EMBL/GenBank/DDBJ whole genome shotgun (WGS) entry which is preliminary data.</text>
</comment>
<evidence type="ECO:0000313" key="3">
    <source>
        <dbReference type="Proteomes" id="UP000435112"/>
    </source>
</evidence>
<evidence type="ECO:0000313" key="2">
    <source>
        <dbReference type="EMBL" id="KAE8969213.1"/>
    </source>
</evidence>
<accession>A0A6A3HLJ6</accession>
<protein>
    <recommendedName>
        <fullName evidence="4">RxLR effector protein</fullName>
    </recommendedName>
</protein>
<dbReference type="EMBL" id="QXFU01004357">
    <property type="protein sequence ID" value="KAE8969213.1"/>
    <property type="molecule type" value="Genomic_DNA"/>
</dbReference>
<sequence length="64" mass="6648">MQFICGCLLIAVPCFACHLPRLEAELATAAPPPRPAAAAAAAALPGSMQGKPRVHAVDLRLRTD</sequence>
<name>A0A6A3HLJ6_9STRA</name>
<feature type="signal peptide" evidence="1">
    <location>
        <begin position="1"/>
        <end position="16"/>
    </location>
</feature>
<reference evidence="2 3" key="1">
    <citation type="submission" date="2018-09" db="EMBL/GenBank/DDBJ databases">
        <title>Genomic investigation of the strawberry pathogen Phytophthora fragariae indicates pathogenicity is determined by transcriptional variation in three key races.</title>
        <authorList>
            <person name="Adams T.M."/>
            <person name="Armitage A.D."/>
            <person name="Sobczyk M.K."/>
            <person name="Bates H.J."/>
            <person name="Dunwell J.M."/>
            <person name="Nellist C.F."/>
            <person name="Harrison R.J."/>
        </authorList>
    </citation>
    <scope>NUCLEOTIDE SEQUENCE [LARGE SCALE GENOMIC DNA]</scope>
    <source>
        <strain evidence="2 3">SCRP324</strain>
    </source>
</reference>
<dbReference type="AlphaFoldDB" id="A0A6A3HLJ6"/>